<feature type="region of interest" description="Disordered" evidence="1">
    <location>
        <begin position="258"/>
        <end position="309"/>
    </location>
</feature>
<dbReference type="EMBL" id="GG692438">
    <property type="protein sequence ID" value="EER36761.1"/>
    <property type="molecule type" value="Genomic_DNA"/>
</dbReference>
<dbReference type="VEuPathDB" id="FungiDB:HCDG_09192"/>
<protein>
    <submittedName>
        <fullName evidence="2">Uncharacterized protein</fullName>
    </submittedName>
</protein>
<organism evidence="2 3">
    <name type="scientific">Ajellomyces capsulatus (strain H143)</name>
    <name type="common">Darling's disease fungus</name>
    <name type="synonym">Histoplasma capsulatum</name>
    <dbReference type="NCBI Taxonomy" id="544712"/>
    <lineage>
        <taxon>Eukaryota</taxon>
        <taxon>Fungi</taxon>
        <taxon>Dikarya</taxon>
        <taxon>Ascomycota</taxon>
        <taxon>Pezizomycotina</taxon>
        <taxon>Eurotiomycetes</taxon>
        <taxon>Eurotiomycetidae</taxon>
        <taxon>Onygenales</taxon>
        <taxon>Ajellomycetaceae</taxon>
        <taxon>Histoplasma</taxon>
    </lineage>
</organism>
<proteinExistence type="predicted"/>
<dbReference type="Proteomes" id="UP000002624">
    <property type="component" value="Unassembled WGS sequence"/>
</dbReference>
<reference evidence="3" key="1">
    <citation type="submission" date="2009-05" db="EMBL/GenBank/DDBJ databases">
        <title>The genome sequence of Ajellomyces capsulatus strain H143.</title>
        <authorList>
            <person name="Champion M."/>
            <person name="Cuomo C.A."/>
            <person name="Ma L.-J."/>
            <person name="Henn M.R."/>
            <person name="Sil A."/>
            <person name="Goldman B."/>
            <person name="Young S.K."/>
            <person name="Kodira C.D."/>
            <person name="Zeng Q."/>
            <person name="Koehrsen M."/>
            <person name="Alvarado L."/>
            <person name="Berlin A.M."/>
            <person name="Borenstein D."/>
            <person name="Chen Z."/>
            <person name="Engels R."/>
            <person name="Freedman E."/>
            <person name="Gellesch M."/>
            <person name="Goldberg J."/>
            <person name="Griggs A."/>
            <person name="Gujja S."/>
            <person name="Heiman D.I."/>
            <person name="Hepburn T.A."/>
            <person name="Howarth C."/>
            <person name="Jen D."/>
            <person name="Larson L."/>
            <person name="Lewis B."/>
            <person name="Mehta T."/>
            <person name="Park D."/>
            <person name="Pearson M."/>
            <person name="Roberts A."/>
            <person name="Saif S."/>
            <person name="Shea T.D."/>
            <person name="Shenoy N."/>
            <person name="Sisk P."/>
            <person name="Stolte C."/>
            <person name="Sykes S."/>
            <person name="Walk T."/>
            <person name="White J."/>
            <person name="Yandava C."/>
            <person name="Klein B."/>
            <person name="McEwen J.G."/>
            <person name="Puccia R."/>
            <person name="Goldman G.H."/>
            <person name="Felipe M.S."/>
            <person name="Nino-Vega G."/>
            <person name="San-Blas G."/>
            <person name="Taylor J.W."/>
            <person name="Mendoza L."/>
            <person name="Galagan J.E."/>
            <person name="Nusbaum C."/>
            <person name="Birren B.W."/>
        </authorList>
    </citation>
    <scope>NUCLEOTIDE SEQUENCE [LARGE SCALE GENOMIC DNA]</scope>
    <source>
        <strain evidence="3">H143</strain>
    </source>
</reference>
<gene>
    <name evidence="2" type="ORF">HCDG_09192</name>
</gene>
<evidence type="ECO:0000313" key="2">
    <source>
        <dbReference type="EMBL" id="EER36761.1"/>
    </source>
</evidence>
<dbReference type="HOGENOM" id="CLU_900054_0_0_1"/>
<name>C6HSL1_AJECH</name>
<accession>C6HSL1</accession>
<evidence type="ECO:0000256" key="1">
    <source>
        <dbReference type="SAM" id="MobiDB-lite"/>
    </source>
</evidence>
<sequence>MSAAIAPVKENFDEVKGECYCIDQGTKERGNREEQINSVWGSRIIPENLAQTVAIPPSLVEFYEREDGISWIIRRSDNSHSEATRRHRSSALSGCLRESKPPRFVVPQSWVRRALVTSTLTVAQVVGSSFIIQGVKQHLQGIINTHGGRPFDALRSSKDVRESEIQSAEFVATEIISDMQKQKCIRQLTLRMMPPPVHIAWNQSFPAVICGRAGRPRSPLWTTACSYLASVLQCSGERFFHPDVPTLTFPSHSAQCTTQQPAESRRGRCPAAAGAKVPSTDDRKHRPQSSKITVNLEGCNPSDSIGIPP</sequence>
<evidence type="ECO:0000313" key="3">
    <source>
        <dbReference type="Proteomes" id="UP000002624"/>
    </source>
</evidence>
<dbReference type="AlphaFoldDB" id="C6HSL1"/>